<comment type="caution">
    <text evidence="3">The sequence shown here is derived from an EMBL/GenBank/DDBJ whole genome shotgun (WGS) entry which is preliminary data.</text>
</comment>
<evidence type="ECO:0000259" key="2">
    <source>
        <dbReference type="Pfam" id="PF20434"/>
    </source>
</evidence>
<dbReference type="InterPro" id="IPR048124">
    <property type="entry name" value="Tannase_B"/>
</dbReference>
<dbReference type="InterPro" id="IPR049492">
    <property type="entry name" value="BD-FAE-like_dom"/>
</dbReference>
<protein>
    <submittedName>
        <fullName evidence="3">Alpha/beta hydrolase fold domain-containing protein</fullName>
    </submittedName>
</protein>
<feature type="signal peptide" evidence="1">
    <location>
        <begin position="1"/>
        <end position="29"/>
    </location>
</feature>
<organism evidence="3 4">
    <name type="scientific">Novosphingobium olei</name>
    <dbReference type="NCBI Taxonomy" id="2728851"/>
    <lineage>
        <taxon>Bacteria</taxon>
        <taxon>Pseudomonadati</taxon>
        <taxon>Pseudomonadota</taxon>
        <taxon>Alphaproteobacteria</taxon>
        <taxon>Sphingomonadales</taxon>
        <taxon>Sphingomonadaceae</taxon>
        <taxon>Novosphingobium</taxon>
    </lineage>
</organism>
<dbReference type="InterPro" id="IPR029058">
    <property type="entry name" value="AB_hydrolase_fold"/>
</dbReference>
<sequence>MNSRRYAKVAVKVACSAALALFGASTALAKTAPAARLQVDPKAFTLVHVTLDGKPLALRRYEAVYVRKPVAMAANQPARRMGPGGSPAAADKQVLANPLAYQSLYVFVPEGAKADAAIILNVNNGGWFASELRAGIRDGGSYQSTSNTDKVGAALAAGYVYVDVGTRGRGIVAADGTYPGHAPAAVIDTKAAIRWLRLNDAALPGSAERIVVTGTSGGGGLTAVIAASGDSPDFLPELARIGAAGISRTGKSTLSDAVFAAIAYCPITDLGHADLAYEWLYGPVRSAGGTRGNTGGGQWMPAQMAASARLAAGYPAYLDSLHLKLADGRALTAATMRDAIGAQVIAEVEHHIAQGGTVPARGEPFNIAIPRMFGGSMQITRANDWVTVSGGKVTDFDLGAFLTFVAAITPLKPVPAFDRSHNSGNTGIDGENTLFGAADQAWSNFTPYGWEANDVAGDGSGADDAGLAWKGWITHRGQPLARQLRMIDPFSYLGAEAKARVAPYWYVRHGMIDRDTAFPVEIALSRAIAGDSAVKELDFALPWMTPHSGDYDVQSAYRWLKKVISESGSW</sequence>
<feature type="domain" description="BD-FAE-like" evidence="2">
    <location>
        <begin position="106"/>
        <end position="234"/>
    </location>
</feature>
<proteinExistence type="predicted"/>
<dbReference type="RefSeq" id="WP_169493219.1">
    <property type="nucleotide sequence ID" value="NZ_JABBGM010000003.1"/>
</dbReference>
<dbReference type="Gene3D" id="3.40.50.1820">
    <property type="entry name" value="alpha/beta hydrolase"/>
    <property type="match status" value="1"/>
</dbReference>
<reference evidence="3 4" key="1">
    <citation type="submission" date="2020-04" db="EMBL/GenBank/DDBJ databases">
        <title>Novosphingobium sp. TW-4 isolated from soil.</title>
        <authorList>
            <person name="Dahal R.H."/>
            <person name="Chaudhary D.K."/>
        </authorList>
    </citation>
    <scope>NUCLEOTIDE SEQUENCE [LARGE SCALE GENOMIC DNA]</scope>
    <source>
        <strain evidence="3 4">TW-4</strain>
    </source>
</reference>
<dbReference type="AlphaFoldDB" id="A0A7Y0GAU0"/>
<dbReference type="EMBL" id="JABBGM010000003">
    <property type="protein sequence ID" value="NML93967.1"/>
    <property type="molecule type" value="Genomic_DNA"/>
</dbReference>
<keyword evidence="3" id="KW-0378">Hydrolase</keyword>
<keyword evidence="1" id="KW-0732">Signal</keyword>
<evidence type="ECO:0000256" key="1">
    <source>
        <dbReference type="SAM" id="SignalP"/>
    </source>
</evidence>
<accession>A0A7Y0GAU0</accession>
<dbReference type="Proteomes" id="UP000583556">
    <property type="component" value="Unassembled WGS sequence"/>
</dbReference>
<gene>
    <name evidence="3" type="ORF">HHL27_09835</name>
</gene>
<dbReference type="GO" id="GO:0016787">
    <property type="term" value="F:hydrolase activity"/>
    <property type="evidence" value="ECO:0007669"/>
    <property type="project" value="UniProtKB-KW"/>
</dbReference>
<keyword evidence="4" id="KW-1185">Reference proteome</keyword>
<feature type="chain" id="PRO_5031380542" evidence="1">
    <location>
        <begin position="30"/>
        <end position="570"/>
    </location>
</feature>
<evidence type="ECO:0000313" key="4">
    <source>
        <dbReference type="Proteomes" id="UP000583556"/>
    </source>
</evidence>
<dbReference type="NCBIfam" id="NF041556">
    <property type="entry name" value="tannase_B"/>
    <property type="match status" value="1"/>
</dbReference>
<name>A0A7Y0GAU0_9SPHN</name>
<dbReference type="SUPFAM" id="SSF53474">
    <property type="entry name" value="alpha/beta-Hydrolases"/>
    <property type="match status" value="1"/>
</dbReference>
<dbReference type="Pfam" id="PF20434">
    <property type="entry name" value="BD-FAE"/>
    <property type="match status" value="1"/>
</dbReference>
<evidence type="ECO:0000313" key="3">
    <source>
        <dbReference type="EMBL" id="NML93967.1"/>
    </source>
</evidence>